<evidence type="ECO:0000313" key="2">
    <source>
        <dbReference type="Proteomes" id="UP000239434"/>
    </source>
</evidence>
<comment type="caution">
    <text evidence="1">The sequence shown here is derived from an EMBL/GenBank/DDBJ whole genome shotgun (WGS) entry which is preliminary data.</text>
</comment>
<dbReference type="RefSeq" id="WP_105743708.1">
    <property type="nucleotide sequence ID" value="NZ_PVBR01000017.1"/>
</dbReference>
<sequence length="71" mass="7415">MATTPISGVDSVSVSTPNGEAAFDAAVDNAQQGEMTPELEEMMIEGAITIGGQMIIMPRANDILNEAMSDE</sequence>
<accession>A0A2S9IMJ3</accession>
<proteinExistence type="predicted"/>
<keyword evidence="2" id="KW-1185">Reference proteome</keyword>
<name>A0A2S9IMJ3_9HYPH</name>
<gene>
    <name evidence="1" type="ORF">C5748_20025</name>
</gene>
<dbReference type="AlphaFoldDB" id="A0A2S9IMJ3"/>
<dbReference type="EMBL" id="PVBR01000017">
    <property type="protein sequence ID" value="PRD41750.1"/>
    <property type="molecule type" value="Genomic_DNA"/>
</dbReference>
<evidence type="ECO:0000313" key="1">
    <source>
        <dbReference type="EMBL" id="PRD41750.1"/>
    </source>
</evidence>
<dbReference type="Proteomes" id="UP000239434">
    <property type="component" value="Unassembled WGS sequence"/>
</dbReference>
<protein>
    <submittedName>
        <fullName evidence="1">Uncharacterized protein</fullName>
    </submittedName>
</protein>
<reference evidence="1 2" key="1">
    <citation type="submission" date="2018-02" db="EMBL/GenBank/DDBJ databases">
        <title>The draft genome of Phyllobacterium sp. 1N-3.</title>
        <authorList>
            <person name="Liu L."/>
            <person name="Li L."/>
            <person name="Zhang X."/>
            <person name="Wang T."/>
            <person name="Liang L."/>
        </authorList>
    </citation>
    <scope>NUCLEOTIDE SEQUENCE [LARGE SCALE GENOMIC DNA]</scope>
    <source>
        <strain evidence="1 2">1N-3</strain>
    </source>
</reference>
<organism evidence="1 2">
    <name type="scientific">Phyllobacterium phragmitis</name>
    <dbReference type="NCBI Taxonomy" id="2670329"/>
    <lineage>
        <taxon>Bacteria</taxon>
        <taxon>Pseudomonadati</taxon>
        <taxon>Pseudomonadota</taxon>
        <taxon>Alphaproteobacteria</taxon>
        <taxon>Hyphomicrobiales</taxon>
        <taxon>Phyllobacteriaceae</taxon>
        <taxon>Phyllobacterium</taxon>
    </lineage>
</organism>